<comment type="subcellular location">
    <subcellularLocation>
        <location evidence="1">Membrane</location>
        <topology evidence="1">Multi-pass membrane protein</topology>
    </subcellularLocation>
</comment>
<dbReference type="Proteomes" id="UP001301769">
    <property type="component" value="Unassembled WGS sequence"/>
</dbReference>
<evidence type="ECO:0000256" key="5">
    <source>
        <dbReference type="ARBA" id="ARBA00038359"/>
    </source>
</evidence>
<dbReference type="PANTHER" id="PTHR33048">
    <property type="entry name" value="PTH11-LIKE INTEGRAL MEMBRANE PROTEIN (AFU_ORTHOLOGUE AFUA_5G11245)"/>
    <property type="match status" value="1"/>
</dbReference>
<keyword evidence="2 7" id="KW-0812">Transmembrane</keyword>
<dbReference type="EMBL" id="MU858059">
    <property type="protein sequence ID" value="KAK4217523.1"/>
    <property type="molecule type" value="Genomic_DNA"/>
</dbReference>
<keyword evidence="4 7" id="KW-0472">Membrane</keyword>
<proteinExistence type="inferred from homology"/>
<evidence type="ECO:0000313" key="10">
    <source>
        <dbReference type="Proteomes" id="UP001301769"/>
    </source>
</evidence>
<feature type="transmembrane region" description="Helical" evidence="7">
    <location>
        <begin position="152"/>
        <end position="174"/>
    </location>
</feature>
<evidence type="ECO:0000256" key="6">
    <source>
        <dbReference type="SAM" id="MobiDB-lite"/>
    </source>
</evidence>
<evidence type="ECO:0000256" key="4">
    <source>
        <dbReference type="ARBA" id="ARBA00023136"/>
    </source>
</evidence>
<sequence>MADANMPVNGTAGAPAFNGTGPPSETFPTFIVVSPKAAMLAQAYIGSTTSLIVLCVIAFVTRMYQRTRPVWNVGLDDYFIVVGFALAITDWAMMTPQMVTKPGTISLAQSMAAGKNSWLAIGIWGMSMTFIKVSIALTLLRIQQKSLAWRIFLYSIMTIQTLYGILNLFFNLLICCRPLYAAWDFAYQMTHPGACVDPAIQRTVSNIGSSINITTDILLSLSPVIFLFKLNRPLRERLFVCGLMAMGLLASGASIAKTVIVQGYGDPTIPPDEFWPMGITICLWTALEQLLGVLAACVPAMKNLFQLCLGRMGVSLTTSRNPGRSGYYIGNSRAGGMGASAIGTGTFQSITSRNLDKDGDDVHGMKSRFEMRHMSVTKADMESLEEDEEVLDTTGARRNISTPKSGRTDDSQGSFHHGTSTELRGYPAAQLPAQAI</sequence>
<feature type="transmembrane region" description="Helical" evidence="7">
    <location>
        <begin position="240"/>
        <end position="262"/>
    </location>
</feature>
<feature type="transmembrane region" description="Helical" evidence="7">
    <location>
        <begin position="207"/>
        <end position="228"/>
    </location>
</feature>
<comment type="caution">
    <text evidence="9">The sequence shown here is derived from an EMBL/GenBank/DDBJ whole genome shotgun (WGS) entry which is preliminary data.</text>
</comment>
<protein>
    <recommendedName>
        <fullName evidence="8">Rhodopsin domain-containing protein</fullName>
    </recommendedName>
</protein>
<feature type="compositionally biased region" description="Acidic residues" evidence="6">
    <location>
        <begin position="382"/>
        <end position="391"/>
    </location>
</feature>
<feature type="transmembrane region" description="Helical" evidence="7">
    <location>
        <begin position="274"/>
        <end position="297"/>
    </location>
</feature>
<reference evidence="9" key="1">
    <citation type="journal article" date="2023" name="Mol. Phylogenet. Evol.">
        <title>Genome-scale phylogeny and comparative genomics of the fungal order Sordariales.</title>
        <authorList>
            <person name="Hensen N."/>
            <person name="Bonometti L."/>
            <person name="Westerberg I."/>
            <person name="Brannstrom I.O."/>
            <person name="Guillou S."/>
            <person name="Cros-Aarteil S."/>
            <person name="Calhoun S."/>
            <person name="Haridas S."/>
            <person name="Kuo A."/>
            <person name="Mondo S."/>
            <person name="Pangilinan J."/>
            <person name="Riley R."/>
            <person name="LaButti K."/>
            <person name="Andreopoulos B."/>
            <person name="Lipzen A."/>
            <person name="Chen C."/>
            <person name="Yan M."/>
            <person name="Daum C."/>
            <person name="Ng V."/>
            <person name="Clum A."/>
            <person name="Steindorff A."/>
            <person name="Ohm R.A."/>
            <person name="Martin F."/>
            <person name="Silar P."/>
            <person name="Natvig D.O."/>
            <person name="Lalanne C."/>
            <person name="Gautier V."/>
            <person name="Ament-Velasquez S.L."/>
            <person name="Kruys A."/>
            <person name="Hutchinson M.I."/>
            <person name="Powell A.J."/>
            <person name="Barry K."/>
            <person name="Miller A.N."/>
            <person name="Grigoriev I.V."/>
            <person name="Debuchy R."/>
            <person name="Gladieux P."/>
            <person name="Hiltunen Thoren M."/>
            <person name="Johannesson H."/>
        </authorList>
    </citation>
    <scope>NUCLEOTIDE SEQUENCE</scope>
    <source>
        <strain evidence="9">PSN293</strain>
    </source>
</reference>
<feature type="transmembrane region" description="Helical" evidence="7">
    <location>
        <begin position="43"/>
        <end position="61"/>
    </location>
</feature>
<evidence type="ECO:0000313" key="9">
    <source>
        <dbReference type="EMBL" id="KAK4217523.1"/>
    </source>
</evidence>
<dbReference type="InterPro" id="IPR052337">
    <property type="entry name" value="SAT4-like"/>
</dbReference>
<feature type="domain" description="Rhodopsin" evidence="8">
    <location>
        <begin position="62"/>
        <end position="306"/>
    </location>
</feature>
<dbReference type="PANTHER" id="PTHR33048:SF129">
    <property type="entry name" value="INTEGRAL MEMBRANE PROTEIN-RELATED"/>
    <property type="match status" value="1"/>
</dbReference>
<feature type="transmembrane region" description="Helical" evidence="7">
    <location>
        <begin position="118"/>
        <end position="140"/>
    </location>
</feature>
<evidence type="ECO:0000256" key="1">
    <source>
        <dbReference type="ARBA" id="ARBA00004141"/>
    </source>
</evidence>
<dbReference type="Pfam" id="PF20684">
    <property type="entry name" value="Fung_rhodopsin"/>
    <property type="match status" value="1"/>
</dbReference>
<dbReference type="InterPro" id="IPR049326">
    <property type="entry name" value="Rhodopsin_dom_fungi"/>
</dbReference>
<dbReference type="GO" id="GO:0016020">
    <property type="term" value="C:membrane"/>
    <property type="evidence" value="ECO:0007669"/>
    <property type="project" value="UniProtKB-SubCell"/>
</dbReference>
<gene>
    <name evidence="9" type="ORF">QBC37DRAFT_46969</name>
</gene>
<keyword evidence="3 7" id="KW-1133">Transmembrane helix</keyword>
<keyword evidence="10" id="KW-1185">Reference proteome</keyword>
<feature type="region of interest" description="Disordered" evidence="6">
    <location>
        <begin position="379"/>
        <end position="436"/>
    </location>
</feature>
<feature type="compositionally biased region" description="Polar residues" evidence="6">
    <location>
        <begin position="399"/>
        <end position="422"/>
    </location>
</feature>
<dbReference type="AlphaFoldDB" id="A0AAN7BB60"/>
<evidence type="ECO:0000256" key="3">
    <source>
        <dbReference type="ARBA" id="ARBA00022989"/>
    </source>
</evidence>
<reference evidence="9" key="2">
    <citation type="submission" date="2023-05" db="EMBL/GenBank/DDBJ databases">
        <authorList>
            <consortium name="Lawrence Berkeley National Laboratory"/>
            <person name="Steindorff A."/>
            <person name="Hensen N."/>
            <person name="Bonometti L."/>
            <person name="Westerberg I."/>
            <person name="Brannstrom I.O."/>
            <person name="Guillou S."/>
            <person name="Cros-Aarteil S."/>
            <person name="Calhoun S."/>
            <person name="Haridas S."/>
            <person name="Kuo A."/>
            <person name="Mondo S."/>
            <person name="Pangilinan J."/>
            <person name="Riley R."/>
            <person name="Labutti K."/>
            <person name="Andreopoulos B."/>
            <person name="Lipzen A."/>
            <person name="Chen C."/>
            <person name="Yanf M."/>
            <person name="Daum C."/>
            <person name="Ng V."/>
            <person name="Clum A."/>
            <person name="Ohm R."/>
            <person name="Martin F."/>
            <person name="Silar P."/>
            <person name="Natvig D."/>
            <person name="Lalanne C."/>
            <person name="Gautier V."/>
            <person name="Ament-Velasquez S.L."/>
            <person name="Kruys A."/>
            <person name="Hutchinson M.I."/>
            <person name="Powell A.J."/>
            <person name="Barry K."/>
            <person name="Miller A.N."/>
            <person name="Grigoriev I.V."/>
            <person name="Debuchy R."/>
            <person name="Gladieux P."/>
            <person name="Thoren M.H."/>
            <person name="Johannesson H."/>
        </authorList>
    </citation>
    <scope>NUCLEOTIDE SEQUENCE</scope>
    <source>
        <strain evidence="9">PSN293</strain>
    </source>
</reference>
<organism evidence="9 10">
    <name type="scientific">Rhypophila decipiens</name>
    <dbReference type="NCBI Taxonomy" id="261697"/>
    <lineage>
        <taxon>Eukaryota</taxon>
        <taxon>Fungi</taxon>
        <taxon>Dikarya</taxon>
        <taxon>Ascomycota</taxon>
        <taxon>Pezizomycotina</taxon>
        <taxon>Sordariomycetes</taxon>
        <taxon>Sordariomycetidae</taxon>
        <taxon>Sordariales</taxon>
        <taxon>Naviculisporaceae</taxon>
        <taxon>Rhypophila</taxon>
    </lineage>
</organism>
<evidence type="ECO:0000256" key="2">
    <source>
        <dbReference type="ARBA" id="ARBA00022692"/>
    </source>
</evidence>
<name>A0AAN7BB60_9PEZI</name>
<comment type="similarity">
    <text evidence="5">Belongs to the SAT4 family.</text>
</comment>
<accession>A0AAN7BB60</accession>
<evidence type="ECO:0000256" key="7">
    <source>
        <dbReference type="SAM" id="Phobius"/>
    </source>
</evidence>
<feature type="transmembrane region" description="Helical" evidence="7">
    <location>
        <begin position="73"/>
        <end position="94"/>
    </location>
</feature>
<evidence type="ECO:0000259" key="8">
    <source>
        <dbReference type="Pfam" id="PF20684"/>
    </source>
</evidence>